<dbReference type="Gene3D" id="3.90.950.10">
    <property type="match status" value="1"/>
</dbReference>
<dbReference type="PIRSF" id="PIRSF006305">
    <property type="entry name" value="Maf"/>
    <property type="match status" value="1"/>
</dbReference>
<comment type="caution">
    <text evidence="4">Lacks conserved residue(s) required for the propagation of feature annotation.</text>
</comment>
<comment type="subcellular location">
    <subcellularLocation>
        <location evidence="4">Cytoplasm</location>
    </subcellularLocation>
</comment>
<dbReference type="PANTHER" id="PTHR43213">
    <property type="entry name" value="BIFUNCTIONAL DTTP/UTP PYROPHOSPHATASE/METHYLTRANSFERASE PROTEIN-RELATED"/>
    <property type="match status" value="1"/>
</dbReference>
<organism evidence="5 6">
    <name type="scientific">Patiriisocius marinistellae</name>
    <dbReference type="NCBI Taxonomy" id="2494560"/>
    <lineage>
        <taxon>Bacteria</taxon>
        <taxon>Pseudomonadati</taxon>
        <taxon>Bacteroidota</taxon>
        <taxon>Flavobacteriia</taxon>
        <taxon>Flavobacteriales</taxon>
        <taxon>Flavobacteriaceae</taxon>
        <taxon>Patiriisocius</taxon>
    </lineage>
</organism>
<comment type="catalytic activity">
    <reaction evidence="4">
        <text>dTTP + H2O = dTMP + diphosphate + H(+)</text>
        <dbReference type="Rhea" id="RHEA:28534"/>
        <dbReference type="ChEBI" id="CHEBI:15377"/>
        <dbReference type="ChEBI" id="CHEBI:15378"/>
        <dbReference type="ChEBI" id="CHEBI:33019"/>
        <dbReference type="ChEBI" id="CHEBI:37568"/>
        <dbReference type="ChEBI" id="CHEBI:63528"/>
        <dbReference type="EC" id="3.6.1.9"/>
    </reaction>
</comment>
<dbReference type="InterPro" id="IPR003697">
    <property type="entry name" value="Maf-like"/>
</dbReference>
<accession>A0A5J4FXY3</accession>
<dbReference type="GO" id="GO:0009117">
    <property type="term" value="P:nucleotide metabolic process"/>
    <property type="evidence" value="ECO:0007669"/>
    <property type="project" value="UniProtKB-KW"/>
</dbReference>
<dbReference type="InterPro" id="IPR029001">
    <property type="entry name" value="ITPase-like_fam"/>
</dbReference>
<proteinExistence type="inferred from homology"/>
<name>A0A5J4FXY3_9FLAO</name>
<dbReference type="GO" id="GO:0036221">
    <property type="term" value="F:UTP diphosphatase activity"/>
    <property type="evidence" value="ECO:0007669"/>
    <property type="project" value="RHEA"/>
</dbReference>
<dbReference type="GO" id="GO:0036218">
    <property type="term" value="F:dTTP diphosphatase activity"/>
    <property type="evidence" value="ECO:0007669"/>
    <property type="project" value="RHEA"/>
</dbReference>
<dbReference type="SUPFAM" id="SSF52972">
    <property type="entry name" value="ITPase-like"/>
    <property type="match status" value="1"/>
</dbReference>
<keyword evidence="6" id="KW-1185">Reference proteome</keyword>
<comment type="similarity">
    <text evidence="4">Belongs to the Maf family. YhdE subfamily.</text>
</comment>
<evidence type="ECO:0000313" key="5">
    <source>
        <dbReference type="EMBL" id="GEQ86042.1"/>
    </source>
</evidence>
<dbReference type="CDD" id="cd00555">
    <property type="entry name" value="Maf"/>
    <property type="match status" value="1"/>
</dbReference>
<dbReference type="EMBL" id="BKCF01000002">
    <property type="protein sequence ID" value="GEQ86042.1"/>
    <property type="molecule type" value="Genomic_DNA"/>
</dbReference>
<dbReference type="GO" id="GO:0005737">
    <property type="term" value="C:cytoplasm"/>
    <property type="evidence" value="ECO:0007669"/>
    <property type="project" value="UniProtKB-SubCell"/>
</dbReference>
<evidence type="ECO:0000256" key="2">
    <source>
        <dbReference type="ARBA" id="ARBA00022801"/>
    </source>
</evidence>
<comment type="function">
    <text evidence="4">Nucleoside triphosphate pyrophosphatase that hydrolyzes dTTP and UTP. May have a dual role in cell division arrest and in preventing the incorporation of modified nucleotides into cellular nucleic acids.</text>
</comment>
<sequence length="199" mass="22996">MLKEKLKDHNIILASGSPRRQYFFKELDLDFTIDVREVEEVFSSNLKREQITNYLAELKASVFTDLKENDVVITSDTIVWHNDKAIGKPTDFEDAKVMLNSLSGQMHEVFTSVCFTSRDWQKTVYDVTKVYFKEISEAQIEYYLNTCKPFDKAGSYGIQDWLGYVGIEKIEGCFFNVMGLPTRLVNETLLELVSKKQTT</sequence>
<gene>
    <name evidence="5" type="ORF">ULMS_15500</name>
</gene>
<evidence type="ECO:0000256" key="3">
    <source>
        <dbReference type="ARBA" id="ARBA00023080"/>
    </source>
</evidence>
<protein>
    <recommendedName>
        <fullName evidence="4">dTTP/UTP pyrophosphatase</fullName>
        <shortName evidence="4">dTTPase/UTPase</shortName>
        <ecNumber evidence="4">3.6.1.9</ecNumber>
    </recommendedName>
    <alternativeName>
        <fullName evidence="4">Nucleoside triphosphate pyrophosphatase</fullName>
    </alternativeName>
    <alternativeName>
        <fullName evidence="4">Nucleotide pyrophosphatase</fullName>
        <shortName evidence="4">Nucleotide PPase</shortName>
    </alternativeName>
</protein>
<feature type="site" description="Important for substrate specificity" evidence="4">
    <location>
        <position position="19"/>
    </location>
</feature>
<feature type="site" description="Important for substrate specificity" evidence="4">
    <location>
        <position position="159"/>
    </location>
</feature>
<evidence type="ECO:0000313" key="6">
    <source>
        <dbReference type="Proteomes" id="UP000326994"/>
    </source>
</evidence>
<dbReference type="RefSeq" id="WP_151893975.1">
    <property type="nucleotide sequence ID" value="NZ_BKCF01000002.1"/>
</dbReference>
<reference evidence="5 6" key="1">
    <citation type="submission" date="2019-08" db="EMBL/GenBank/DDBJ databases">
        <title>Ulvibacter marinistellae sp. nov., isolated from a starfish, Patiria pectinifera.</title>
        <authorList>
            <person name="Kawano K."/>
            <person name="Ushijima N."/>
            <person name="Kihara M."/>
            <person name="Itoh H."/>
        </authorList>
    </citation>
    <scope>NUCLEOTIDE SEQUENCE [LARGE SCALE GENOMIC DNA]</scope>
    <source>
        <strain evidence="5 6">KK4</strain>
    </source>
</reference>
<comment type="catalytic activity">
    <reaction evidence="4">
        <text>UTP + H2O = UMP + diphosphate + H(+)</text>
        <dbReference type="Rhea" id="RHEA:29395"/>
        <dbReference type="ChEBI" id="CHEBI:15377"/>
        <dbReference type="ChEBI" id="CHEBI:15378"/>
        <dbReference type="ChEBI" id="CHEBI:33019"/>
        <dbReference type="ChEBI" id="CHEBI:46398"/>
        <dbReference type="ChEBI" id="CHEBI:57865"/>
        <dbReference type="EC" id="3.6.1.9"/>
    </reaction>
</comment>
<comment type="cofactor">
    <cofactor evidence="1 4">
        <name>a divalent metal cation</name>
        <dbReference type="ChEBI" id="CHEBI:60240"/>
    </cofactor>
</comment>
<dbReference type="HAMAP" id="MF_00528">
    <property type="entry name" value="Maf"/>
    <property type="match status" value="1"/>
</dbReference>
<feature type="active site" description="Proton acceptor" evidence="4">
    <location>
        <position position="76"/>
    </location>
</feature>
<feature type="site" description="Important for substrate specificity" evidence="4">
    <location>
        <position position="77"/>
    </location>
</feature>
<evidence type="ECO:0000256" key="4">
    <source>
        <dbReference type="HAMAP-Rule" id="MF_00528"/>
    </source>
</evidence>
<keyword evidence="2 4" id="KW-0378">Hydrolase</keyword>
<dbReference type="Pfam" id="PF02545">
    <property type="entry name" value="Maf"/>
    <property type="match status" value="1"/>
</dbReference>
<dbReference type="AlphaFoldDB" id="A0A5J4FXY3"/>
<dbReference type="OrthoDB" id="9807767at2"/>
<comment type="caution">
    <text evidence="5">The sequence shown here is derived from an EMBL/GenBank/DDBJ whole genome shotgun (WGS) entry which is preliminary data.</text>
</comment>
<evidence type="ECO:0000256" key="1">
    <source>
        <dbReference type="ARBA" id="ARBA00001968"/>
    </source>
</evidence>
<dbReference type="NCBIfam" id="TIGR00172">
    <property type="entry name" value="maf"/>
    <property type="match status" value="1"/>
</dbReference>
<keyword evidence="4" id="KW-0963">Cytoplasm</keyword>
<dbReference type="Proteomes" id="UP000326994">
    <property type="component" value="Unassembled WGS sequence"/>
</dbReference>
<dbReference type="EC" id="3.6.1.9" evidence="4"/>
<keyword evidence="3 4" id="KW-0546">Nucleotide metabolism</keyword>
<dbReference type="PANTHER" id="PTHR43213:SF5">
    <property type="entry name" value="BIFUNCTIONAL DTTP_UTP PYROPHOSPHATASE_METHYLTRANSFERASE PROTEIN-RELATED"/>
    <property type="match status" value="1"/>
</dbReference>